<evidence type="ECO:0000313" key="2">
    <source>
        <dbReference type="EMBL" id="EIE83147.1"/>
    </source>
</evidence>
<name>I1C3W7_RHIO9</name>
<keyword evidence="3" id="KW-1185">Reference proteome</keyword>
<feature type="region of interest" description="Disordered" evidence="1">
    <location>
        <begin position="25"/>
        <end position="49"/>
    </location>
</feature>
<sequence length="49" mass="5745">MDDISSPRMVRAHTANTENTFFNKRRKESIHTAQDEKWEAVYSKSESKS</sequence>
<evidence type="ECO:0000313" key="3">
    <source>
        <dbReference type="Proteomes" id="UP000009138"/>
    </source>
</evidence>
<dbReference type="VEuPathDB" id="FungiDB:RO3G_07852"/>
<dbReference type="Proteomes" id="UP000009138">
    <property type="component" value="Unassembled WGS sequence"/>
</dbReference>
<dbReference type="InParanoid" id="I1C3W7"/>
<feature type="compositionally biased region" description="Basic and acidic residues" evidence="1">
    <location>
        <begin position="29"/>
        <end position="49"/>
    </location>
</feature>
<proteinExistence type="predicted"/>
<evidence type="ECO:0000256" key="1">
    <source>
        <dbReference type="SAM" id="MobiDB-lite"/>
    </source>
</evidence>
<dbReference type="RefSeq" id="XP_067518543.1">
    <property type="nucleotide sequence ID" value="XM_067662442.1"/>
</dbReference>
<protein>
    <submittedName>
        <fullName evidence="2">Uncharacterized protein</fullName>
    </submittedName>
</protein>
<organism evidence="2 3">
    <name type="scientific">Rhizopus delemar (strain RA 99-880 / ATCC MYA-4621 / FGSC 9543 / NRRL 43880)</name>
    <name type="common">Mucormycosis agent</name>
    <name type="synonym">Rhizopus arrhizus var. delemar</name>
    <dbReference type="NCBI Taxonomy" id="246409"/>
    <lineage>
        <taxon>Eukaryota</taxon>
        <taxon>Fungi</taxon>
        <taxon>Fungi incertae sedis</taxon>
        <taxon>Mucoromycota</taxon>
        <taxon>Mucoromycotina</taxon>
        <taxon>Mucoromycetes</taxon>
        <taxon>Mucorales</taxon>
        <taxon>Mucorineae</taxon>
        <taxon>Rhizopodaceae</taxon>
        <taxon>Rhizopus</taxon>
    </lineage>
</organism>
<gene>
    <name evidence="2" type="ORF">RO3G_07852</name>
</gene>
<reference evidence="2 3" key="1">
    <citation type="journal article" date="2009" name="PLoS Genet.">
        <title>Genomic analysis of the basal lineage fungus Rhizopus oryzae reveals a whole-genome duplication.</title>
        <authorList>
            <person name="Ma L.-J."/>
            <person name="Ibrahim A.S."/>
            <person name="Skory C."/>
            <person name="Grabherr M.G."/>
            <person name="Burger G."/>
            <person name="Butler M."/>
            <person name="Elias M."/>
            <person name="Idnurm A."/>
            <person name="Lang B.F."/>
            <person name="Sone T."/>
            <person name="Abe A."/>
            <person name="Calvo S.E."/>
            <person name="Corrochano L.M."/>
            <person name="Engels R."/>
            <person name="Fu J."/>
            <person name="Hansberg W."/>
            <person name="Kim J.-M."/>
            <person name="Kodira C.D."/>
            <person name="Koehrsen M.J."/>
            <person name="Liu B."/>
            <person name="Miranda-Saavedra D."/>
            <person name="O'Leary S."/>
            <person name="Ortiz-Castellanos L."/>
            <person name="Poulter R."/>
            <person name="Rodriguez-Romero J."/>
            <person name="Ruiz-Herrera J."/>
            <person name="Shen Y.-Q."/>
            <person name="Zeng Q."/>
            <person name="Galagan J."/>
            <person name="Birren B.W."/>
            <person name="Cuomo C.A."/>
            <person name="Wickes B.L."/>
        </authorList>
    </citation>
    <scope>NUCLEOTIDE SEQUENCE [LARGE SCALE GENOMIC DNA]</scope>
    <source>
        <strain evidence="3">RA 99-880 / ATCC MYA-4621 / FGSC 9543 / NRRL 43880</strain>
    </source>
</reference>
<dbReference type="AlphaFoldDB" id="I1C3W7"/>
<dbReference type="EMBL" id="CH476736">
    <property type="protein sequence ID" value="EIE83147.1"/>
    <property type="molecule type" value="Genomic_DNA"/>
</dbReference>
<accession>I1C3W7</accession>
<dbReference type="GeneID" id="93614823"/>